<organism evidence="1 2">
    <name type="scientific">Mycolicibacterium gadium</name>
    <name type="common">Mycobacterium gadium</name>
    <dbReference type="NCBI Taxonomy" id="1794"/>
    <lineage>
        <taxon>Bacteria</taxon>
        <taxon>Bacillati</taxon>
        <taxon>Actinomycetota</taxon>
        <taxon>Actinomycetes</taxon>
        <taxon>Mycobacteriales</taxon>
        <taxon>Mycobacteriaceae</taxon>
        <taxon>Mycolicibacterium</taxon>
    </lineage>
</organism>
<dbReference type="SUPFAM" id="SSF159238">
    <property type="entry name" value="SO1590-like"/>
    <property type="match status" value="1"/>
</dbReference>
<sequence length="43" mass="4758">MTTQIKAESEIFGWDETSFQDGDEETKLTEALVGTRYSGDVDG</sequence>
<dbReference type="EMBL" id="AP022608">
    <property type="protein sequence ID" value="BBZ19823.1"/>
    <property type="molecule type" value="Genomic_DNA"/>
</dbReference>
<accession>A0A7I7WTQ7</accession>
<evidence type="ECO:0000313" key="1">
    <source>
        <dbReference type="EMBL" id="BBZ19823.1"/>
    </source>
</evidence>
<dbReference type="Gene3D" id="2.40.350.10">
    <property type="entry name" value="SO1590-like"/>
    <property type="match status" value="1"/>
</dbReference>
<proteinExistence type="predicted"/>
<dbReference type="AlphaFoldDB" id="A0A7I7WTQ7"/>
<evidence type="ECO:0000313" key="2">
    <source>
        <dbReference type="Proteomes" id="UP000466187"/>
    </source>
</evidence>
<dbReference type="Proteomes" id="UP000466187">
    <property type="component" value="Chromosome"/>
</dbReference>
<dbReference type="KEGG" id="mgad:MGAD_41580"/>
<gene>
    <name evidence="1" type="ORF">MGAD_41580</name>
</gene>
<name>A0A7I7WTQ7_MYCGU</name>
<protein>
    <submittedName>
        <fullName evidence="1">Uncharacterized protein</fullName>
    </submittedName>
</protein>
<dbReference type="InterPro" id="IPR023159">
    <property type="entry name" value="SO1590-like_sf"/>
</dbReference>
<reference evidence="1 2" key="1">
    <citation type="journal article" date="2019" name="Emerg. Microbes Infect.">
        <title>Comprehensive subspecies identification of 175 nontuberculous mycobacteria species based on 7547 genomic profiles.</title>
        <authorList>
            <person name="Matsumoto Y."/>
            <person name="Kinjo T."/>
            <person name="Motooka D."/>
            <person name="Nabeya D."/>
            <person name="Jung N."/>
            <person name="Uechi K."/>
            <person name="Horii T."/>
            <person name="Iida T."/>
            <person name="Fujita J."/>
            <person name="Nakamura S."/>
        </authorList>
    </citation>
    <scope>NUCLEOTIDE SEQUENCE [LARGE SCALE GENOMIC DNA]</scope>
    <source>
        <strain evidence="1 2">JCM 12688</strain>
    </source>
</reference>
<dbReference type="RefSeq" id="WP_264001492.1">
    <property type="nucleotide sequence ID" value="NZ_AP022608.1"/>
</dbReference>